<evidence type="ECO:0000256" key="5">
    <source>
        <dbReference type="SAM" id="MobiDB-lite"/>
    </source>
</evidence>
<gene>
    <name evidence="7" type="ORF">E1269_02560</name>
</gene>
<dbReference type="InterPro" id="IPR029052">
    <property type="entry name" value="Metallo-depent_PP-like"/>
</dbReference>
<protein>
    <submittedName>
        <fullName evidence="7">Phosphodiesterase</fullName>
    </submittedName>
</protein>
<evidence type="ECO:0000256" key="3">
    <source>
        <dbReference type="ARBA" id="ARBA00023004"/>
    </source>
</evidence>
<evidence type="ECO:0000313" key="7">
    <source>
        <dbReference type="EMBL" id="TDE15008.1"/>
    </source>
</evidence>
<name>A0A4V6PFT0_9ACTN</name>
<dbReference type="PANTHER" id="PTHR42988:SF2">
    <property type="entry name" value="CYCLIC NUCLEOTIDE PHOSPHODIESTERASE CBUA0032-RELATED"/>
    <property type="match status" value="1"/>
</dbReference>
<feature type="region of interest" description="Disordered" evidence="5">
    <location>
        <begin position="1"/>
        <end position="24"/>
    </location>
</feature>
<dbReference type="GO" id="GO:0016787">
    <property type="term" value="F:hydrolase activity"/>
    <property type="evidence" value="ECO:0007669"/>
    <property type="project" value="UniProtKB-KW"/>
</dbReference>
<dbReference type="Gene3D" id="3.60.21.10">
    <property type="match status" value="1"/>
</dbReference>
<feature type="domain" description="Calcineurin-like phosphoesterase" evidence="6">
    <location>
        <begin position="43"/>
        <end position="219"/>
    </location>
</feature>
<organism evidence="7 8">
    <name type="scientific">Jiangella asiatica</name>
    <dbReference type="NCBI Taxonomy" id="2530372"/>
    <lineage>
        <taxon>Bacteria</taxon>
        <taxon>Bacillati</taxon>
        <taxon>Actinomycetota</taxon>
        <taxon>Actinomycetes</taxon>
        <taxon>Jiangellales</taxon>
        <taxon>Jiangellaceae</taxon>
        <taxon>Jiangella</taxon>
    </lineage>
</organism>
<evidence type="ECO:0000259" key="6">
    <source>
        <dbReference type="Pfam" id="PF00149"/>
    </source>
</evidence>
<keyword evidence="1" id="KW-0479">Metal-binding</keyword>
<proteinExistence type="inferred from homology"/>
<dbReference type="Pfam" id="PF00149">
    <property type="entry name" value="Metallophos"/>
    <property type="match status" value="1"/>
</dbReference>
<keyword evidence="8" id="KW-1185">Reference proteome</keyword>
<evidence type="ECO:0000256" key="1">
    <source>
        <dbReference type="ARBA" id="ARBA00022723"/>
    </source>
</evidence>
<dbReference type="InParanoid" id="A0A4V6PFT0"/>
<accession>A0A4V6PFT0</accession>
<reference evidence="7 8" key="1">
    <citation type="submission" date="2019-03" db="EMBL/GenBank/DDBJ databases">
        <title>Draft genome sequences of novel Actinobacteria.</title>
        <authorList>
            <person name="Sahin N."/>
            <person name="Ay H."/>
            <person name="Saygin H."/>
        </authorList>
    </citation>
    <scope>NUCLEOTIDE SEQUENCE [LARGE SCALE GENOMIC DNA]</scope>
    <source>
        <strain evidence="7 8">5K138</strain>
    </source>
</reference>
<comment type="caution">
    <text evidence="7">The sequence shown here is derived from an EMBL/GenBank/DDBJ whole genome shotgun (WGS) entry which is preliminary data.</text>
</comment>
<dbReference type="GO" id="GO:0046872">
    <property type="term" value="F:metal ion binding"/>
    <property type="evidence" value="ECO:0007669"/>
    <property type="project" value="UniProtKB-KW"/>
</dbReference>
<dbReference type="InterPro" id="IPR050884">
    <property type="entry name" value="CNP_phosphodiesterase-III"/>
</dbReference>
<evidence type="ECO:0000256" key="4">
    <source>
        <dbReference type="ARBA" id="ARBA00025742"/>
    </source>
</evidence>
<evidence type="ECO:0000313" key="8">
    <source>
        <dbReference type="Proteomes" id="UP000294739"/>
    </source>
</evidence>
<keyword evidence="2" id="KW-0378">Hydrolase</keyword>
<evidence type="ECO:0000256" key="2">
    <source>
        <dbReference type="ARBA" id="ARBA00022801"/>
    </source>
</evidence>
<keyword evidence="3" id="KW-0408">Iron</keyword>
<sequence>MAVVADGADERERGGSVVTGWDTHEPQSNGNLHCSVTLPLVTTLLHLSDLHLDDDLARGRLDRALRILPPSRRPDLIVITGDLADHGRREEYVDLVSAMRGDIPWIVCPGNHDDPALMAQVLGWDQSGAMSLDVDDVRVVALDVTVPGEDHGHLRPEVTDAAFRAAEDAENVVLALHHPPVPLGHEYADSIGLSNPTALGDLVIALPRTRLVVTGHVHTALATTFAGRPVVGAPSLAAALRPDPAARPLTDAGSAPGVALHELGPDGVRSSFHYAWDAATSAA</sequence>
<dbReference type="AlphaFoldDB" id="A0A4V6PFT0"/>
<dbReference type="InterPro" id="IPR004843">
    <property type="entry name" value="Calcineurin-like_PHP"/>
</dbReference>
<dbReference type="OrthoDB" id="5241795at2"/>
<dbReference type="SUPFAM" id="SSF56300">
    <property type="entry name" value="Metallo-dependent phosphatases"/>
    <property type="match status" value="1"/>
</dbReference>
<dbReference type="PANTHER" id="PTHR42988">
    <property type="entry name" value="PHOSPHOHYDROLASE"/>
    <property type="match status" value="1"/>
</dbReference>
<dbReference type="EMBL" id="SMKZ01000002">
    <property type="protein sequence ID" value="TDE15008.1"/>
    <property type="molecule type" value="Genomic_DNA"/>
</dbReference>
<comment type="similarity">
    <text evidence="4">Belongs to the cyclic nucleotide phosphodiesterase class-III family.</text>
</comment>
<dbReference type="Proteomes" id="UP000294739">
    <property type="component" value="Unassembled WGS sequence"/>
</dbReference>